<evidence type="ECO:0000313" key="3">
    <source>
        <dbReference type="Proteomes" id="UP001178507"/>
    </source>
</evidence>
<name>A0AA36HZ44_9DINO</name>
<evidence type="ECO:0000313" key="2">
    <source>
        <dbReference type="EMBL" id="CAJ1377425.1"/>
    </source>
</evidence>
<dbReference type="Proteomes" id="UP001178507">
    <property type="component" value="Unassembled WGS sequence"/>
</dbReference>
<reference evidence="2" key="1">
    <citation type="submission" date="2023-08" db="EMBL/GenBank/DDBJ databases">
        <authorList>
            <person name="Chen Y."/>
            <person name="Shah S."/>
            <person name="Dougan E. K."/>
            <person name="Thang M."/>
            <person name="Chan C."/>
        </authorList>
    </citation>
    <scope>NUCLEOTIDE SEQUENCE</scope>
</reference>
<accession>A0AA36HZ44</accession>
<dbReference type="AlphaFoldDB" id="A0AA36HZ44"/>
<dbReference type="EMBL" id="CAUJNA010000462">
    <property type="protein sequence ID" value="CAJ1377425.1"/>
    <property type="molecule type" value="Genomic_DNA"/>
</dbReference>
<sequence length="58" mass="6280">PAPSRGGDCRSQTGAAGQRHGGKDKSCLAKSAEDNPREVDAFREERRVEAKTARVRGR</sequence>
<comment type="caution">
    <text evidence="2">The sequence shown here is derived from an EMBL/GenBank/DDBJ whole genome shotgun (WGS) entry which is preliminary data.</text>
</comment>
<feature type="non-terminal residue" evidence="2">
    <location>
        <position position="1"/>
    </location>
</feature>
<feature type="non-terminal residue" evidence="2">
    <location>
        <position position="58"/>
    </location>
</feature>
<evidence type="ECO:0000256" key="1">
    <source>
        <dbReference type="SAM" id="MobiDB-lite"/>
    </source>
</evidence>
<protein>
    <submittedName>
        <fullName evidence="2">Uncharacterized protein</fullName>
    </submittedName>
</protein>
<feature type="region of interest" description="Disordered" evidence="1">
    <location>
        <begin position="1"/>
        <end position="58"/>
    </location>
</feature>
<gene>
    <name evidence="2" type="ORF">EVOR1521_LOCUS6228</name>
</gene>
<organism evidence="2 3">
    <name type="scientific">Effrenium voratum</name>
    <dbReference type="NCBI Taxonomy" id="2562239"/>
    <lineage>
        <taxon>Eukaryota</taxon>
        <taxon>Sar</taxon>
        <taxon>Alveolata</taxon>
        <taxon>Dinophyceae</taxon>
        <taxon>Suessiales</taxon>
        <taxon>Symbiodiniaceae</taxon>
        <taxon>Effrenium</taxon>
    </lineage>
</organism>
<keyword evidence="3" id="KW-1185">Reference proteome</keyword>
<feature type="compositionally biased region" description="Basic and acidic residues" evidence="1">
    <location>
        <begin position="21"/>
        <end position="52"/>
    </location>
</feature>
<proteinExistence type="predicted"/>